<evidence type="ECO:0000256" key="6">
    <source>
        <dbReference type="ARBA" id="ARBA00022525"/>
    </source>
</evidence>
<feature type="domain" description="Beta-mannosidase-like galactose-binding" evidence="16">
    <location>
        <begin position="36"/>
        <end position="214"/>
    </location>
</feature>
<dbReference type="InterPro" id="IPR041447">
    <property type="entry name" value="Mannosidase_ig"/>
</dbReference>
<dbReference type="GO" id="GO:0016787">
    <property type="term" value="F:hydrolase activity"/>
    <property type="evidence" value="ECO:0007669"/>
    <property type="project" value="UniProtKB-KW"/>
</dbReference>
<evidence type="ECO:0000256" key="5">
    <source>
        <dbReference type="ARBA" id="ARBA00012754"/>
    </source>
</evidence>
<evidence type="ECO:0000259" key="13">
    <source>
        <dbReference type="Pfam" id="PF00703"/>
    </source>
</evidence>
<dbReference type="InterPro" id="IPR036156">
    <property type="entry name" value="Beta-gal/glucu_dom_sf"/>
</dbReference>
<name>A0ABP8CBE0_9FLAO</name>
<dbReference type="InterPro" id="IPR006102">
    <property type="entry name" value="Ig-like_GH2"/>
</dbReference>
<dbReference type="Pfam" id="PF22666">
    <property type="entry name" value="Glyco_hydro_2_N2"/>
    <property type="match status" value="1"/>
</dbReference>
<dbReference type="PANTHER" id="PTHR43730:SF1">
    <property type="entry name" value="BETA-MANNOSIDASE"/>
    <property type="match status" value="1"/>
</dbReference>
<dbReference type="InterPro" id="IPR013783">
    <property type="entry name" value="Ig-like_fold"/>
</dbReference>
<gene>
    <name evidence="17" type="ORF">GCM10022291_22190</name>
</gene>
<keyword evidence="8" id="KW-0325">Glycoprotein</keyword>
<dbReference type="EMBL" id="BAABCA010000004">
    <property type="protein sequence ID" value="GAA4236838.1"/>
    <property type="molecule type" value="Genomic_DNA"/>
</dbReference>
<evidence type="ECO:0000256" key="11">
    <source>
        <dbReference type="ARBA" id="ARBA00041069"/>
    </source>
</evidence>
<evidence type="ECO:0000256" key="4">
    <source>
        <dbReference type="ARBA" id="ARBA00011738"/>
    </source>
</evidence>
<evidence type="ECO:0000313" key="18">
    <source>
        <dbReference type="Proteomes" id="UP001501496"/>
    </source>
</evidence>
<comment type="similarity">
    <text evidence="10">Belongs to the glycosyl hydrolase 2 family. Beta-mannosidase B subfamily.</text>
</comment>
<keyword evidence="6" id="KW-0964">Secreted</keyword>
<dbReference type="InterPro" id="IPR041625">
    <property type="entry name" value="Beta-mannosidase_Ig"/>
</dbReference>
<feature type="domain" description="Beta-mannosidase Ig-fold" evidence="14">
    <location>
        <begin position="781"/>
        <end position="861"/>
    </location>
</feature>
<evidence type="ECO:0000256" key="9">
    <source>
        <dbReference type="ARBA" id="ARBA00023295"/>
    </source>
</evidence>
<comment type="caution">
    <text evidence="17">The sequence shown here is derived from an EMBL/GenBank/DDBJ whole genome shotgun (WGS) entry which is preliminary data.</text>
</comment>
<comment type="catalytic activity">
    <reaction evidence="1">
        <text>Hydrolysis of terminal, non-reducing beta-D-mannose residues in beta-D-mannosides.</text>
        <dbReference type="EC" id="3.2.1.25"/>
    </reaction>
</comment>
<evidence type="ECO:0000256" key="7">
    <source>
        <dbReference type="ARBA" id="ARBA00022801"/>
    </source>
</evidence>
<dbReference type="RefSeq" id="WP_344788302.1">
    <property type="nucleotide sequence ID" value="NZ_BAABCA010000004.1"/>
</dbReference>
<keyword evidence="9" id="KW-0326">Glycosidase</keyword>
<dbReference type="SUPFAM" id="SSF49303">
    <property type="entry name" value="beta-Galactosidase/glucuronidase domain"/>
    <property type="match status" value="3"/>
</dbReference>
<dbReference type="Pfam" id="PF17753">
    <property type="entry name" value="Ig_mannosidase"/>
    <property type="match status" value="1"/>
</dbReference>
<sequence>MMGKKNKYLGLLLIIISLISCDQTPHFISKKIEANWQFKSSKDTLWLKAEVPGTVHTDLLANGIIEDPFYRLNEKQQQWIDKKDWEYKTVFYVDKSILDKEIVELNFKGLDTYAHIYLNDSLVLNTDNMFVGKTINCKSVLKKGKNKLRIVFDSPIKIGLKKRKALGYTLPNAVNDQSENGGLGKKQVAVFSRKPGYHFGWDWGPRLVSSGIWQDIEVSAYNMATIKDVYLKQRKITKTNAVLTAQLSVVATHDFIAFVNVKVDSVLTTHKEIALKKGENRINLPFNINNPELWWTNGLGNQKLYKIDVELKDKEDLLAINTNKIGLKTLKVVQEKDSIGKSFYFELNGHPVFMKGANYIPQDVFLNRISIGDYETMVKNMVDANFNMIRVWGGGIYEKDIFYNLCDKYGILVWQDFMFACAMYPGDEDFLENVKAEAEYNVKRLRNHTSIALWCGNNENLTAWKNWGWIPQTLNTQGQDIVDKVWKAYQDVFHNVLPEVVEEFDNDTFYWASSPTSARGEDATLTAGDYHYWGVWGQGEPFSTFEEYIPRFMSEYGFQSFPEFSSVKKYAEEDDWNIYSDVMKSHQRSSIGNKSIERYMKSWYRTPKDFESFLYVSQLLQAKGMKIAIEAHRRNMPYCMGSLYWQINDCWPVASWSTIDYYGTWKASHYAVKELYKPIKMMFFNNEDKIELHIASDDLKEKPVILRLKTIDFTGEVYNQIEVPIVINANTSAIYFTDKMSSWIRKKEAHNTFLFAEIEDINQSVLDETVYYDVVPNKLKLSKPDISYTVIKDANNNVVVEIEANVLAKNVRLQTAIEGRFSNNYFDVLPNKKYAINFIGKKAVDIESLKSSLDIISLYDAY</sequence>
<feature type="domain" description="Mannosidase Ig/CBM-like" evidence="15">
    <location>
        <begin position="688"/>
        <end position="772"/>
    </location>
</feature>
<dbReference type="PANTHER" id="PTHR43730">
    <property type="entry name" value="BETA-MANNOSIDASE"/>
    <property type="match status" value="1"/>
</dbReference>
<evidence type="ECO:0000259" key="16">
    <source>
        <dbReference type="Pfam" id="PF22666"/>
    </source>
</evidence>
<dbReference type="Gene3D" id="2.60.40.10">
    <property type="entry name" value="Immunoglobulins"/>
    <property type="match status" value="3"/>
</dbReference>
<evidence type="ECO:0000256" key="10">
    <source>
        <dbReference type="ARBA" id="ARBA00038429"/>
    </source>
</evidence>
<protein>
    <recommendedName>
        <fullName evidence="11">Beta-mannosidase B</fullName>
        <ecNumber evidence="5">3.2.1.25</ecNumber>
    </recommendedName>
    <alternativeName>
        <fullName evidence="12">Mannanase B</fullName>
    </alternativeName>
</protein>
<comment type="pathway">
    <text evidence="3">Glycan metabolism; N-glycan degradation.</text>
</comment>
<evidence type="ECO:0000256" key="1">
    <source>
        <dbReference type="ARBA" id="ARBA00000829"/>
    </source>
</evidence>
<evidence type="ECO:0000313" key="17">
    <source>
        <dbReference type="EMBL" id="GAA4236838.1"/>
    </source>
</evidence>
<evidence type="ECO:0000256" key="8">
    <source>
        <dbReference type="ARBA" id="ARBA00023180"/>
    </source>
</evidence>
<dbReference type="InterPro" id="IPR017853">
    <property type="entry name" value="GH"/>
</dbReference>
<accession>A0ABP8CBE0</accession>
<dbReference type="SUPFAM" id="SSF49785">
    <property type="entry name" value="Galactose-binding domain-like"/>
    <property type="match status" value="1"/>
</dbReference>
<dbReference type="Gene3D" id="2.60.120.260">
    <property type="entry name" value="Galactose-binding domain-like"/>
    <property type="match status" value="1"/>
</dbReference>
<evidence type="ECO:0000256" key="2">
    <source>
        <dbReference type="ARBA" id="ARBA00004613"/>
    </source>
</evidence>
<feature type="domain" description="Glycoside hydrolase family 2 immunoglobulin-like beta-sandwich" evidence="13">
    <location>
        <begin position="225"/>
        <end position="327"/>
    </location>
</feature>
<evidence type="ECO:0000256" key="12">
    <source>
        <dbReference type="ARBA" id="ARBA00041614"/>
    </source>
</evidence>
<dbReference type="InterPro" id="IPR050887">
    <property type="entry name" value="Beta-mannosidase_GH2"/>
</dbReference>
<keyword evidence="18" id="KW-1185">Reference proteome</keyword>
<dbReference type="SUPFAM" id="SSF51445">
    <property type="entry name" value="(Trans)glycosidases"/>
    <property type="match status" value="1"/>
</dbReference>
<dbReference type="Pfam" id="PF17786">
    <property type="entry name" value="Mannosidase_ig"/>
    <property type="match status" value="1"/>
</dbReference>
<dbReference type="Pfam" id="PF00703">
    <property type="entry name" value="Glyco_hydro_2"/>
    <property type="match status" value="1"/>
</dbReference>
<dbReference type="InterPro" id="IPR008979">
    <property type="entry name" value="Galactose-bd-like_sf"/>
</dbReference>
<evidence type="ECO:0000259" key="15">
    <source>
        <dbReference type="Pfam" id="PF17786"/>
    </source>
</evidence>
<dbReference type="Proteomes" id="UP001501496">
    <property type="component" value="Unassembled WGS sequence"/>
</dbReference>
<dbReference type="PROSITE" id="PS51257">
    <property type="entry name" value="PROKAR_LIPOPROTEIN"/>
    <property type="match status" value="1"/>
</dbReference>
<comment type="subunit">
    <text evidence="4">Homodimer.</text>
</comment>
<keyword evidence="7 17" id="KW-0378">Hydrolase</keyword>
<evidence type="ECO:0000256" key="3">
    <source>
        <dbReference type="ARBA" id="ARBA00004740"/>
    </source>
</evidence>
<proteinExistence type="inferred from homology"/>
<reference evidence="18" key="1">
    <citation type="journal article" date="2019" name="Int. J. Syst. Evol. Microbiol.">
        <title>The Global Catalogue of Microorganisms (GCM) 10K type strain sequencing project: providing services to taxonomists for standard genome sequencing and annotation.</title>
        <authorList>
            <consortium name="The Broad Institute Genomics Platform"/>
            <consortium name="The Broad Institute Genome Sequencing Center for Infectious Disease"/>
            <person name="Wu L."/>
            <person name="Ma J."/>
        </authorList>
    </citation>
    <scope>NUCLEOTIDE SEQUENCE [LARGE SCALE GENOMIC DNA]</scope>
    <source>
        <strain evidence="18">JCM 17630</strain>
    </source>
</reference>
<comment type="subcellular location">
    <subcellularLocation>
        <location evidence="2">Secreted</location>
    </subcellularLocation>
</comment>
<dbReference type="InterPro" id="IPR054593">
    <property type="entry name" value="Beta-mannosidase-like_N2"/>
</dbReference>
<organism evidence="17 18">
    <name type="scientific">Postechiella marina</name>
    <dbReference type="NCBI Taxonomy" id="943941"/>
    <lineage>
        <taxon>Bacteria</taxon>
        <taxon>Pseudomonadati</taxon>
        <taxon>Bacteroidota</taxon>
        <taxon>Flavobacteriia</taxon>
        <taxon>Flavobacteriales</taxon>
        <taxon>Flavobacteriaceae</taxon>
        <taxon>Postechiella</taxon>
    </lineage>
</organism>
<dbReference type="Gene3D" id="3.20.20.80">
    <property type="entry name" value="Glycosidases"/>
    <property type="match status" value="1"/>
</dbReference>
<dbReference type="EC" id="3.2.1.25" evidence="5"/>
<evidence type="ECO:0000259" key="14">
    <source>
        <dbReference type="Pfam" id="PF17753"/>
    </source>
</evidence>